<dbReference type="Proteomes" id="UP000799438">
    <property type="component" value="Unassembled WGS sequence"/>
</dbReference>
<dbReference type="AlphaFoldDB" id="A0A6A6AZP3"/>
<dbReference type="OrthoDB" id="5430620at2759"/>
<dbReference type="EMBL" id="ML995503">
    <property type="protein sequence ID" value="KAF2137389.1"/>
    <property type="molecule type" value="Genomic_DNA"/>
</dbReference>
<sequence>MKFSFAAITAFAAAAMAKNFDKFTVATDGGAQLVTDGQYFYKATGPNEKRPLAILSGGDGKVTFTAEGAAPTGWQNLYVIEKAVQPLSMTVPHSGATPINANISAFSVKTVDGVDYLDADGGSFALPTGGNGTAPIYFVALPHTGPAYEVVKLYINELN</sequence>
<gene>
    <name evidence="1" type="ORF">K452DRAFT_291640</name>
</gene>
<protein>
    <submittedName>
        <fullName evidence="1">Uncharacterized protein</fullName>
    </submittedName>
</protein>
<accession>A0A6A6AZP3</accession>
<dbReference type="GeneID" id="54298713"/>
<evidence type="ECO:0000313" key="1">
    <source>
        <dbReference type="EMBL" id="KAF2137389.1"/>
    </source>
</evidence>
<evidence type="ECO:0000313" key="2">
    <source>
        <dbReference type="Proteomes" id="UP000799438"/>
    </source>
</evidence>
<organism evidence="1 2">
    <name type="scientific">Aplosporella prunicola CBS 121167</name>
    <dbReference type="NCBI Taxonomy" id="1176127"/>
    <lineage>
        <taxon>Eukaryota</taxon>
        <taxon>Fungi</taxon>
        <taxon>Dikarya</taxon>
        <taxon>Ascomycota</taxon>
        <taxon>Pezizomycotina</taxon>
        <taxon>Dothideomycetes</taxon>
        <taxon>Dothideomycetes incertae sedis</taxon>
        <taxon>Botryosphaeriales</taxon>
        <taxon>Aplosporellaceae</taxon>
        <taxon>Aplosporella</taxon>
    </lineage>
</organism>
<keyword evidence="2" id="KW-1185">Reference proteome</keyword>
<name>A0A6A6AZP3_9PEZI</name>
<dbReference type="RefSeq" id="XP_033393105.1">
    <property type="nucleotide sequence ID" value="XM_033541217.1"/>
</dbReference>
<reference evidence="1" key="1">
    <citation type="journal article" date="2020" name="Stud. Mycol.">
        <title>101 Dothideomycetes genomes: a test case for predicting lifestyles and emergence of pathogens.</title>
        <authorList>
            <person name="Haridas S."/>
            <person name="Albert R."/>
            <person name="Binder M."/>
            <person name="Bloem J."/>
            <person name="Labutti K."/>
            <person name="Salamov A."/>
            <person name="Andreopoulos B."/>
            <person name="Baker S."/>
            <person name="Barry K."/>
            <person name="Bills G."/>
            <person name="Bluhm B."/>
            <person name="Cannon C."/>
            <person name="Castanera R."/>
            <person name="Culley D."/>
            <person name="Daum C."/>
            <person name="Ezra D."/>
            <person name="Gonzalez J."/>
            <person name="Henrissat B."/>
            <person name="Kuo A."/>
            <person name="Liang C."/>
            <person name="Lipzen A."/>
            <person name="Lutzoni F."/>
            <person name="Magnuson J."/>
            <person name="Mondo S."/>
            <person name="Nolan M."/>
            <person name="Ohm R."/>
            <person name="Pangilinan J."/>
            <person name="Park H.-J."/>
            <person name="Ramirez L."/>
            <person name="Alfaro M."/>
            <person name="Sun H."/>
            <person name="Tritt A."/>
            <person name="Yoshinaga Y."/>
            <person name="Zwiers L.-H."/>
            <person name="Turgeon B."/>
            <person name="Goodwin S."/>
            <person name="Spatafora J."/>
            <person name="Crous P."/>
            <person name="Grigoriev I."/>
        </authorList>
    </citation>
    <scope>NUCLEOTIDE SEQUENCE</scope>
    <source>
        <strain evidence="1">CBS 121167</strain>
    </source>
</reference>
<proteinExistence type="predicted"/>